<proteinExistence type="predicted"/>
<sequence length="169" mass="19178">MTSLRSGTSSLSSCRFLPDPYRHPDHLLSSLLHFPLCLHLNSCSRGTRPRTSTSPLRRSIRVPCSPKAQRGTRHLRHTLLIACIQHLWTTVSPCTRFLVLHSRLSDVRRALACARPSMSTFPGHTMVTELRGPLTRCSSLSKRSLLRTLQLSNTRCVLRMRWRRAAALD</sequence>
<accession>A0ACB8T3F7</accession>
<reference evidence="1" key="1">
    <citation type="submission" date="2021-03" db="EMBL/GenBank/DDBJ databases">
        <authorList>
            <consortium name="DOE Joint Genome Institute"/>
            <person name="Ahrendt S."/>
            <person name="Looney B.P."/>
            <person name="Miyauchi S."/>
            <person name="Morin E."/>
            <person name="Drula E."/>
            <person name="Courty P.E."/>
            <person name="Chicoki N."/>
            <person name="Fauchery L."/>
            <person name="Kohler A."/>
            <person name="Kuo A."/>
            <person name="Labutti K."/>
            <person name="Pangilinan J."/>
            <person name="Lipzen A."/>
            <person name="Riley R."/>
            <person name="Andreopoulos W."/>
            <person name="He G."/>
            <person name="Johnson J."/>
            <person name="Barry K.W."/>
            <person name="Grigoriev I.V."/>
            <person name="Nagy L."/>
            <person name="Hibbett D."/>
            <person name="Henrissat B."/>
            <person name="Matheny P.B."/>
            <person name="Labbe J."/>
            <person name="Martin F."/>
        </authorList>
    </citation>
    <scope>NUCLEOTIDE SEQUENCE</scope>
    <source>
        <strain evidence="1">HHB10654</strain>
    </source>
</reference>
<evidence type="ECO:0000313" key="1">
    <source>
        <dbReference type="EMBL" id="KAI0062626.1"/>
    </source>
</evidence>
<protein>
    <submittedName>
        <fullName evidence="1">Uncharacterized protein</fullName>
    </submittedName>
</protein>
<name>A0ACB8T3F7_9AGAM</name>
<keyword evidence="2" id="KW-1185">Reference proteome</keyword>
<dbReference type="Proteomes" id="UP000814140">
    <property type="component" value="Unassembled WGS sequence"/>
</dbReference>
<dbReference type="EMBL" id="MU277206">
    <property type="protein sequence ID" value="KAI0062626.1"/>
    <property type="molecule type" value="Genomic_DNA"/>
</dbReference>
<organism evidence="1 2">
    <name type="scientific">Artomyces pyxidatus</name>
    <dbReference type="NCBI Taxonomy" id="48021"/>
    <lineage>
        <taxon>Eukaryota</taxon>
        <taxon>Fungi</taxon>
        <taxon>Dikarya</taxon>
        <taxon>Basidiomycota</taxon>
        <taxon>Agaricomycotina</taxon>
        <taxon>Agaricomycetes</taxon>
        <taxon>Russulales</taxon>
        <taxon>Auriscalpiaceae</taxon>
        <taxon>Artomyces</taxon>
    </lineage>
</organism>
<gene>
    <name evidence="1" type="ORF">BV25DRAFT_591133</name>
</gene>
<evidence type="ECO:0000313" key="2">
    <source>
        <dbReference type="Proteomes" id="UP000814140"/>
    </source>
</evidence>
<reference evidence="1" key="2">
    <citation type="journal article" date="2022" name="New Phytol.">
        <title>Evolutionary transition to the ectomycorrhizal habit in the genomes of a hyperdiverse lineage of mushroom-forming fungi.</title>
        <authorList>
            <person name="Looney B."/>
            <person name="Miyauchi S."/>
            <person name="Morin E."/>
            <person name="Drula E."/>
            <person name="Courty P.E."/>
            <person name="Kohler A."/>
            <person name="Kuo A."/>
            <person name="LaButti K."/>
            <person name="Pangilinan J."/>
            <person name="Lipzen A."/>
            <person name="Riley R."/>
            <person name="Andreopoulos W."/>
            <person name="He G."/>
            <person name="Johnson J."/>
            <person name="Nolan M."/>
            <person name="Tritt A."/>
            <person name="Barry K.W."/>
            <person name="Grigoriev I.V."/>
            <person name="Nagy L.G."/>
            <person name="Hibbett D."/>
            <person name="Henrissat B."/>
            <person name="Matheny P.B."/>
            <person name="Labbe J."/>
            <person name="Martin F.M."/>
        </authorList>
    </citation>
    <scope>NUCLEOTIDE SEQUENCE</scope>
    <source>
        <strain evidence="1">HHB10654</strain>
    </source>
</reference>
<comment type="caution">
    <text evidence="1">The sequence shown here is derived from an EMBL/GenBank/DDBJ whole genome shotgun (WGS) entry which is preliminary data.</text>
</comment>